<sequence>MNPTRYSIGIDIGGTKIAAAMVDGFGRASSVLTVPTPAKAGPRAILDAAAGLVERVVDVSGIVPAAFGLGSAGAFDLEGTVVSSTEHLSNWAGTEVAAELQRRLGSPVSVLNDVHAAALGELWTGQVPRSSMLFIAVGTGIGGAIVVDGRVMRGVSGLAGSIGHVTVRAARSRMCSCGVPDHVEAYASGPAIELTYRDLTHTRLTLPEIGSRALSGEPEALAVIREAAALLAESVATTVTLSDPGAIVLGGGVLGLGEVFAAPLASHLAAHLPPLYAATTLEAAMLGNNACLAGAAGVALRVLDGASMSDFVA</sequence>
<gene>
    <name evidence="2" type="ORF">ACFQB0_13265</name>
</gene>
<dbReference type="RefSeq" id="WP_386732477.1">
    <property type="nucleotide sequence ID" value="NZ_JBHSTP010000003.1"/>
</dbReference>
<protein>
    <submittedName>
        <fullName evidence="2">ROK family protein</fullName>
    </submittedName>
</protein>
<dbReference type="EMBL" id="JBHSTP010000003">
    <property type="protein sequence ID" value="MFC6357075.1"/>
    <property type="molecule type" value="Genomic_DNA"/>
</dbReference>
<keyword evidence="3" id="KW-1185">Reference proteome</keyword>
<dbReference type="InterPro" id="IPR000600">
    <property type="entry name" value="ROK"/>
</dbReference>
<evidence type="ECO:0000313" key="3">
    <source>
        <dbReference type="Proteomes" id="UP001596306"/>
    </source>
</evidence>
<comment type="similarity">
    <text evidence="1">Belongs to the ROK (NagC/XylR) family.</text>
</comment>
<comment type="caution">
    <text evidence="2">The sequence shown here is derived from an EMBL/GenBank/DDBJ whole genome shotgun (WGS) entry which is preliminary data.</text>
</comment>
<dbReference type="SUPFAM" id="SSF53067">
    <property type="entry name" value="Actin-like ATPase domain"/>
    <property type="match status" value="1"/>
</dbReference>
<evidence type="ECO:0000256" key="1">
    <source>
        <dbReference type="ARBA" id="ARBA00006479"/>
    </source>
</evidence>
<reference evidence="3" key="1">
    <citation type="journal article" date="2019" name="Int. J. Syst. Evol. Microbiol.">
        <title>The Global Catalogue of Microorganisms (GCM) 10K type strain sequencing project: providing services to taxonomists for standard genome sequencing and annotation.</title>
        <authorList>
            <consortium name="The Broad Institute Genomics Platform"/>
            <consortium name="The Broad Institute Genome Sequencing Center for Infectious Disease"/>
            <person name="Wu L."/>
            <person name="Ma J."/>
        </authorList>
    </citation>
    <scope>NUCLEOTIDE SEQUENCE [LARGE SCALE GENOMIC DNA]</scope>
    <source>
        <strain evidence="3">CCUG 43304</strain>
    </source>
</reference>
<dbReference type="PANTHER" id="PTHR18964:SF169">
    <property type="entry name" value="N-ACETYLMANNOSAMINE KINASE"/>
    <property type="match status" value="1"/>
</dbReference>
<dbReference type="InterPro" id="IPR049874">
    <property type="entry name" value="ROK_cs"/>
</dbReference>
<accession>A0ABW1VJ21</accession>
<dbReference type="Pfam" id="PF00480">
    <property type="entry name" value="ROK"/>
    <property type="match status" value="1"/>
</dbReference>
<evidence type="ECO:0000313" key="2">
    <source>
        <dbReference type="EMBL" id="MFC6357075.1"/>
    </source>
</evidence>
<dbReference type="PROSITE" id="PS01125">
    <property type="entry name" value="ROK"/>
    <property type="match status" value="1"/>
</dbReference>
<dbReference type="Proteomes" id="UP001596306">
    <property type="component" value="Unassembled WGS sequence"/>
</dbReference>
<proteinExistence type="inferred from homology"/>
<name>A0ABW1VJ21_9MICO</name>
<organism evidence="2 3">
    <name type="scientific">Luethyella okanaganae</name>
    <dbReference type="NCBI Taxonomy" id="69372"/>
    <lineage>
        <taxon>Bacteria</taxon>
        <taxon>Bacillati</taxon>
        <taxon>Actinomycetota</taxon>
        <taxon>Actinomycetes</taxon>
        <taxon>Micrococcales</taxon>
        <taxon>Microbacteriaceae</taxon>
        <taxon>Luethyella</taxon>
    </lineage>
</organism>
<dbReference type="PANTHER" id="PTHR18964">
    <property type="entry name" value="ROK (REPRESSOR, ORF, KINASE) FAMILY"/>
    <property type="match status" value="1"/>
</dbReference>
<dbReference type="Gene3D" id="3.30.420.40">
    <property type="match status" value="2"/>
</dbReference>
<dbReference type="InterPro" id="IPR043129">
    <property type="entry name" value="ATPase_NBD"/>
</dbReference>